<dbReference type="SUPFAM" id="SSF46955">
    <property type="entry name" value="Putative DNA-binding domain"/>
    <property type="match status" value="1"/>
</dbReference>
<dbReference type="PANTHER" id="PTHR30204:SF98">
    <property type="entry name" value="HTH-TYPE TRANSCRIPTIONAL REGULATOR ADHR"/>
    <property type="match status" value="1"/>
</dbReference>
<dbReference type="PANTHER" id="PTHR30204">
    <property type="entry name" value="REDOX-CYCLING DRUG-SENSING TRANSCRIPTIONAL ACTIVATOR SOXR"/>
    <property type="match status" value="1"/>
</dbReference>
<dbReference type="InterPro" id="IPR009061">
    <property type="entry name" value="DNA-bd_dom_put_sf"/>
</dbReference>
<protein>
    <submittedName>
        <fullName evidence="3">MerR family transcriptional regulator</fullName>
    </submittedName>
</protein>
<gene>
    <name evidence="3" type="ORF">OHU69_31110</name>
</gene>
<sequence>MRIGELARRTGVPVPTIKYYSREGLLPPGERTSPNQVAYDDSHVRRLKLIRAMLEVGGLSIAAVRDVLSEVDSPTRTVHGMLGVAQSAVTRAAVERGTDEDRERAEGEVRELVLRHGWAAKPENPGWQALVQIVLTYRDLDRGDLLTLLDKYAAAAGELAVAELGALADVPSADGKVEGVVLGTVLGDAAMAALRRIAQEDASGRIRSGRRHSA</sequence>
<reference evidence="3" key="1">
    <citation type="submission" date="2022-10" db="EMBL/GenBank/DDBJ databases">
        <title>The complete genomes of actinobacterial strains from the NBC collection.</title>
        <authorList>
            <person name="Joergensen T.S."/>
            <person name="Alvarez Arevalo M."/>
            <person name="Sterndorff E.B."/>
            <person name="Faurdal D."/>
            <person name="Vuksanovic O."/>
            <person name="Mourched A.-S."/>
            <person name="Charusanti P."/>
            <person name="Shaw S."/>
            <person name="Blin K."/>
            <person name="Weber T."/>
        </authorList>
    </citation>
    <scope>NUCLEOTIDE SEQUENCE</scope>
    <source>
        <strain evidence="3">NBC_00119</strain>
    </source>
</reference>
<organism evidence="3">
    <name type="scientific">Streptomyces sp. NBC_00119</name>
    <dbReference type="NCBI Taxonomy" id="2975659"/>
    <lineage>
        <taxon>Bacteria</taxon>
        <taxon>Bacillati</taxon>
        <taxon>Actinomycetota</taxon>
        <taxon>Actinomycetes</taxon>
        <taxon>Kitasatosporales</taxon>
        <taxon>Streptomycetaceae</taxon>
        <taxon>Streptomyces</taxon>
    </lineage>
</organism>
<dbReference type="InterPro" id="IPR047057">
    <property type="entry name" value="MerR_fam"/>
</dbReference>
<evidence type="ECO:0000256" key="1">
    <source>
        <dbReference type="ARBA" id="ARBA00023125"/>
    </source>
</evidence>
<dbReference type="SMART" id="SM00422">
    <property type="entry name" value="HTH_MERR"/>
    <property type="match status" value="1"/>
</dbReference>
<dbReference type="AlphaFoldDB" id="A0AAU1UDT8"/>
<dbReference type="PRINTS" id="PR00040">
    <property type="entry name" value="HTHMERR"/>
</dbReference>
<dbReference type="GO" id="GO:0003700">
    <property type="term" value="F:DNA-binding transcription factor activity"/>
    <property type="evidence" value="ECO:0007669"/>
    <property type="project" value="InterPro"/>
</dbReference>
<name>A0AAU1UDT8_9ACTN</name>
<dbReference type="Pfam" id="PF13411">
    <property type="entry name" value="MerR_1"/>
    <property type="match status" value="1"/>
</dbReference>
<dbReference type="GO" id="GO:0003677">
    <property type="term" value="F:DNA binding"/>
    <property type="evidence" value="ECO:0007669"/>
    <property type="project" value="UniProtKB-KW"/>
</dbReference>
<feature type="domain" description="HTH merR-type" evidence="2">
    <location>
        <begin position="1"/>
        <end position="70"/>
    </location>
</feature>
<dbReference type="EMBL" id="CP108195">
    <property type="protein sequence ID" value="WTS15098.1"/>
    <property type="molecule type" value="Genomic_DNA"/>
</dbReference>
<proteinExistence type="predicted"/>
<dbReference type="InterPro" id="IPR000551">
    <property type="entry name" value="MerR-type_HTH_dom"/>
</dbReference>
<accession>A0AAU1UDT8</accession>
<evidence type="ECO:0000259" key="2">
    <source>
        <dbReference type="PROSITE" id="PS50937"/>
    </source>
</evidence>
<keyword evidence="1" id="KW-0238">DNA-binding</keyword>
<dbReference type="Gene3D" id="1.10.1660.10">
    <property type="match status" value="1"/>
</dbReference>
<evidence type="ECO:0000313" key="3">
    <source>
        <dbReference type="EMBL" id="WTS15098.1"/>
    </source>
</evidence>
<dbReference type="PROSITE" id="PS50937">
    <property type="entry name" value="HTH_MERR_2"/>
    <property type="match status" value="1"/>
</dbReference>
<dbReference type="CDD" id="cd04780">
    <property type="entry name" value="HTH_MerR-like_sg5"/>
    <property type="match status" value="1"/>
</dbReference>